<evidence type="ECO:0000256" key="4">
    <source>
        <dbReference type="ARBA" id="ARBA00047960"/>
    </source>
</evidence>
<gene>
    <name evidence="9" type="ORF">PsYK624_071120</name>
</gene>
<feature type="domain" description="GST C-terminal" evidence="8">
    <location>
        <begin position="96"/>
        <end position="224"/>
    </location>
</feature>
<reference evidence="9 10" key="1">
    <citation type="submission" date="2021-08" db="EMBL/GenBank/DDBJ databases">
        <title>Draft Genome Sequence of Phanerochaete sordida strain YK-624.</title>
        <authorList>
            <person name="Mori T."/>
            <person name="Dohra H."/>
            <person name="Suzuki T."/>
            <person name="Kawagishi H."/>
            <person name="Hirai H."/>
        </authorList>
    </citation>
    <scope>NUCLEOTIDE SEQUENCE [LARGE SCALE GENOMIC DNA]</scope>
    <source>
        <strain evidence="9 10">YK-624</strain>
    </source>
</reference>
<dbReference type="InterPro" id="IPR004046">
    <property type="entry name" value="GST_C"/>
</dbReference>
<evidence type="ECO:0000259" key="7">
    <source>
        <dbReference type="PROSITE" id="PS50404"/>
    </source>
</evidence>
<dbReference type="Pfam" id="PF02798">
    <property type="entry name" value="GST_N"/>
    <property type="match status" value="1"/>
</dbReference>
<comment type="catalytic activity">
    <reaction evidence="4">
        <text>RX + glutathione = an S-substituted glutathione + a halide anion + H(+)</text>
        <dbReference type="Rhea" id="RHEA:16437"/>
        <dbReference type="ChEBI" id="CHEBI:15378"/>
        <dbReference type="ChEBI" id="CHEBI:16042"/>
        <dbReference type="ChEBI" id="CHEBI:17792"/>
        <dbReference type="ChEBI" id="CHEBI:57925"/>
        <dbReference type="ChEBI" id="CHEBI:90779"/>
        <dbReference type="EC" id="2.5.1.18"/>
    </reaction>
</comment>
<proteinExistence type="inferred from homology"/>
<dbReference type="AlphaFoldDB" id="A0A9P3GAF3"/>
<dbReference type="Proteomes" id="UP000703269">
    <property type="component" value="Unassembled WGS sequence"/>
</dbReference>
<dbReference type="InterPro" id="IPR004045">
    <property type="entry name" value="Glutathione_S-Trfase_N"/>
</dbReference>
<sequence>MSHGKQFTLWTHKTSPHGWKIVFVLEEFGFTWEPKWIDINKNEQKDPAFTKYNPNGRAPALIDHTNNDFTIWESNAILQYLVDKYDKARTISIAPGTDEYYIQLQWLYFQGSGQGPYYGQLAWFILYGPEKPQSVLDRYRNEILRVMGVLEDVLSKQEWLVGGRLTVADISFFTWNAIVVDHFLGEGFDFAKEFPAVAKWHEKILERPAIKAAWDERKRLAALK</sequence>
<dbReference type="PANTHER" id="PTHR44051">
    <property type="entry name" value="GLUTATHIONE S-TRANSFERASE-RELATED"/>
    <property type="match status" value="1"/>
</dbReference>
<dbReference type="SFLD" id="SFLDS00019">
    <property type="entry name" value="Glutathione_Transferase_(cytos"/>
    <property type="match status" value="1"/>
</dbReference>
<dbReference type="Gene3D" id="1.20.1050.130">
    <property type="match status" value="1"/>
</dbReference>
<dbReference type="PROSITE" id="PS50404">
    <property type="entry name" value="GST_NTER"/>
    <property type="match status" value="1"/>
</dbReference>
<dbReference type="EMBL" id="BPQB01000019">
    <property type="protein sequence ID" value="GJE90965.1"/>
    <property type="molecule type" value="Genomic_DNA"/>
</dbReference>
<keyword evidence="3" id="KW-0808">Transferase</keyword>
<dbReference type="SFLD" id="SFLDG01151">
    <property type="entry name" value="Main.2:_Nu-like"/>
    <property type="match status" value="1"/>
</dbReference>
<evidence type="ECO:0000313" key="10">
    <source>
        <dbReference type="Proteomes" id="UP000703269"/>
    </source>
</evidence>
<evidence type="ECO:0000256" key="3">
    <source>
        <dbReference type="ARBA" id="ARBA00022679"/>
    </source>
</evidence>
<evidence type="ECO:0000256" key="6">
    <source>
        <dbReference type="RuleBase" id="RU003494"/>
    </source>
</evidence>
<keyword evidence="10" id="KW-1185">Reference proteome</keyword>
<evidence type="ECO:0000259" key="8">
    <source>
        <dbReference type="PROSITE" id="PS50405"/>
    </source>
</evidence>
<dbReference type="PROSITE" id="PS50405">
    <property type="entry name" value="GST_CTER"/>
    <property type="match status" value="1"/>
</dbReference>
<dbReference type="InterPro" id="IPR036282">
    <property type="entry name" value="Glutathione-S-Trfase_C_sf"/>
</dbReference>
<dbReference type="GO" id="GO:0004364">
    <property type="term" value="F:glutathione transferase activity"/>
    <property type="evidence" value="ECO:0007669"/>
    <property type="project" value="UniProtKB-EC"/>
</dbReference>
<dbReference type="InterPro" id="IPR010987">
    <property type="entry name" value="Glutathione-S-Trfase_C-like"/>
</dbReference>
<comment type="caution">
    <text evidence="9">The sequence shown here is derived from an EMBL/GenBank/DDBJ whole genome shotgun (WGS) entry which is preliminary data.</text>
</comment>
<dbReference type="GO" id="GO:0005737">
    <property type="term" value="C:cytoplasm"/>
    <property type="evidence" value="ECO:0007669"/>
    <property type="project" value="UniProtKB-ARBA"/>
</dbReference>
<dbReference type="GO" id="GO:0005634">
    <property type="term" value="C:nucleus"/>
    <property type="evidence" value="ECO:0007669"/>
    <property type="project" value="UniProtKB-ARBA"/>
</dbReference>
<evidence type="ECO:0000256" key="5">
    <source>
        <dbReference type="ARBA" id="ARBA00060024"/>
    </source>
</evidence>
<evidence type="ECO:0000313" key="9">
    <source>
        <dbReference type="EMBL" id="GJE90965.1"/>
    </source>
</evidence>
<feature type="domain" description="GST N-terminal" evidence="7">
    <location>
        <begin position="5"/>
        <end position="89"/>
    </location>
</feature>
<comment type="similarity">
    <text evidence="1 6">Belongs to the GST superfamily.</text>
</comment>
<dbReference type="Pfam" id="PF00043">
    <property type="entry name" value="GST_C"/>
    <property type="match status" value="1"/>
</dbReference>
<dbReference type="InterPro" id="IPR036249">
    <property type="entry name" value="Thioredoxin-like_sf"/>
</dbReference>
<organism evidence="9 10">
    <name type="scientific">Phanerochaete sordida</name>
    <dbReference type="NCBI Taxonomy" id="48140"/>
    <lineage>
        <taxon>Eukaryota</taxon>
        <taxon>Fungi</taxon>
        <taxon>Dikarya</taxon>
        <taxon>Basidiomycota</taxon>
        <taxon>Agaricomycotina</taxon>
        <taxon>Agaricomycetes</taxon>
        <taxon>Polyporales</taxon>
        <taxon>Phanerochaetaceae</taxon>
        <taxon>Phanerochaete</taxon>
    </lineage>
</organism>
<dbReference type="PANTHER" id="PTHR44051:SF3">
    <property type="entry name" value="TRANSCRIPTIONAL REGULATOR URE2"/>
    <property type="match status" value="1"/>
</dbReference>
<dbReference type="EC" id="2.5.1.18" evidence="2"/>
<protein>
    <recommendedName>
        <fullName evidence="2">glutathione transferase</fullName>
        <ecNumber evidence="2">2.5.1.18</ecNumber>
    </recommendedName>
</protein>
<evidence type="ECO:0000256" key="2">
    <source>
        <dbReference type="ARBA" id="ARBA00012452"/>
    </source>
</evidence>
<dbReference type="CDD" id="cd03048">
    <property type="entry name" value="GST_N_Ure2p_like"/>
    <property type="match status" value="1"/>
</dbReference>
<dbReference type="FunFam" id="1.20.1050.130:FF:000016">
    <property type="entry name" value="Glutathione S-transferase 1"/>
    <property type="match status" value="1"/>
</dbReference>
<dbReference type="SUPFAM" id="SSF47616">
    <property type="entry name" value="GST C-terminal domain-like"/>
    <property type="match status" value="1"/>
</dbReference>
<evidence type="ECO:0000256" key="1">
    <source>
        <dbReference type="ARBA" id="ARBA00007409"/>
    </source>
</evidence>
<dbReference type="SUPFAM" id="SSF52833">
    <property type="entry name" value="Thioredoxin-like"/>
    <property type="match status" value="1"/>
</dbReference>
<comment type="function">
    <text evidence="5">Involved in the oxidative stress response and detoxification.</text>
</comment>
<dbReference type="InterPro" id="IPR040079">
    <property type="entry name" value="Glutathione_S-Trfase"/>
</dbReference>
<accession>A0A9P3GAF3</accession>
<dbReference type="OrthoDB" id="422574at2759"/>
<dbReference type="SFLD" id="SFLDG00358">
    <property type="entry name" value="Main_(cytGST)"/>
    <property type="match status" value="1"/>
</dbReference>
<name>A0A9P3GAF3_9APHY</name>